<feature type="region of interest" description="Disordered" evidence="1">
    <location>
        <begin position="82"/>
        <end position="124"/>
    </location>
</feature>
<sequence>MASQSTLPAGHPFSHPRFRKRTVSLSSVSSGLSQITLDFPKTEPSVVTVQTRAHTVYGAFTPTASARTSLDTIKRISSRSHTFSFHGLQGPPRRPIYHWDDSPPSSGPSSPTIPSFSRTASSSSILLPPSTLPLTFHGSKELARERTSNANEMNSILAKLERKSKLLTQKVQCQARLVHRSAVSAAFDWDHAHNDCDYDADFQVTKHSTIVYRNSDRKFVPVQDSFEMTSSHVLKSFDCS</sequence>
<organism evidence="2 3">
    <name type="scientific">Hypsizygus marmoreus</name>
    <name type="common">White beech mushroom</name>
    <name type="synonym">Agaricus marmoreus</name>
    <dbReference type="NCBI Taxonomy" id="39966"/>
    <lineage>
        <taxon>Eukaryota</taxon>
        <taxon>Fungi</taxon>
        <taxon>Dikarya</taxon>
        <taxon>Basidiomycota</taxon>
        <taxon>Agaricomycotina</taxon>
        <taxon>Agaricomycetes</taxon>
        <taxon>Agaricomycetidae</taxon>
        <taxon>Agaricales</taxon>
        <taxon>Tricholomatineae</taxon>
        <taxon>Lyophyllaceae</taxon>
        <taxon>Hypsizygus</taxon>
    </lineage>
</organism>
<dbReference type="InParanoid" id="A0A369J9K2"/>
<gene>
    <name evidence="2" type="ORF">Hypma_000854</name>
</gene>
<comment type="caution">
    <text evidence="2">The sequence shown here is derived from an EMBL/GenBank/DDBJ whole genome shotgun (WGS) entry which is preliminary data.</text>
</comment>
<feature type="compositionally biased region" description="Low complexity" evidence="1">
    <location>
        <begin position="102"/>
        <end position="124"/>
    </location>
</feature>
<proteinExistence type="predicted"/>
<name>A0A369J9K2_HYPMA</name>
<dbReference type="EMBL" id="LUEZ02000107">
    <property type="protein sequence ID" value="RDB18012.1"/>
    <property type="molecule type" value="Genomic_DNA"/>
</dbReference>
<dbReference type="STRING" id="39966.A0A369J9K2"/>
<accession>A0A369J9K2</accession>
<reference evidence="2" key="1">
    <citation type="submission" date="2018-04" db="EMBL/GenBank/DDBJ databases">
        <title>Whole genome sequencing of Hypsizygus marmoreus.</title>
        <authorList>
            <person name="Choi I.-G."/>
            <person name="Min B."/>
            <person name="Kim J.-G."/>
            <person name="Kim S."/>
            <person name="Oh Y.-L."/>
            <person name="Kong W.-S."/>
            <person name="Park H."/>
            <person name="Jeong J."/>
            <person name="Song E.-S."/>
        </authorList>
    </citation>
    <scope>NUCLEOTIDE SEQUENCE [LARGE SCALE GENOMIC DNA]</scope>
    <source>
        <strain evidence="2">51987-8</strain>
    </source>
</reference>
<evidence type="ECO:0000313" key="2">
    <source>
        <dbReference type="EMBL" id="RDB18012.1"/>
    </source>
</evidence>
<evidence type="ECO:0000256" key="1">
    <source>
        <dbReference type="SAM" id="MobiDB-lite"/>
    </source>
</evidence>
<keyword evidence="3" id="KW-1185">Reference proteome</keyword>
<dbReference type="AlphaFoldDB" id="A0A369J9K2"/>
<dbReference type="OrthoDB" id="2526979at2759"/>
<protein>
    <submittedName>
        <fullName evidence="2">Uncharacterized protein</fullName>
    </submittedName>
</protein>
<dbReference type="Proteomes" id="UP000076154">
    <property type="component" value="Unassembled WGS sequence"/>
</dbReference>
<evidence type="ECO:0000313" key="3">
    <source>
        <dbReference type="Proteomes" id="UP000076154"/>
    </source>
</evidence>